<evidence type="ECO:0000256" key="1">
    <source>
        <dbReference type="SAM" id="MobiDB-lite"/>
    </source>
</evidence>
<name>U4L1Y2_PYROM</name>
<evidence type="ECO:0000313" key="2">
    <source>
        <dbReference type="EMBL" id="CCX06258.1"/>
    </source>
</evidence>
<keyword evidence="3" id="KW-1185">Reference proteome</keyword>
<sequence length="100" mass="10389">MAWDCQCLFIYPEAVAVCFCEMVTAEGIAAEPSEHAQVKEESATDTTASEKPAEDAGFHCYASEGSSFKINGSCESIGCTAPTGEGAEGTTPSLVTAVKE</sequence>
<evidence type="ECO:0000313" key="3">
    <source>
        <dbReference type="Proteomes" id="UP000018144"/>
    </source>
</evidence>
<proteinExistence type="predicted"/>
<feature type="region of interest" description="Disordered" evidence="1">
    <location>
        <begin position="32"/>
        <end position="52"/>
    </location>
</feature>
<feature type="compositionally biased region" description="Basic and acidic residues" evidence="1">
    <location>
        <begin position="32"/>
        <end position="42"/>
    </location>
</feature>
<gene>
    <name evidence="2" type="ORF">PCON_05845</name>
</gene>
<reference evidence="2 3" key="1">
    <citation type="journal article" date="2013" name="PLoS Genet.">
        <title>The genome and development-dependent transcriptomes of Pyronema confluens: a window into fungal evolution.</title>
        <authorList>
            <person name="Traeger S."/>
            <person name="Altegoer F."/>
            <person name="Freitag M."/>
            <person name="Gabaldon T."/>
            <person name="Kempken F."/>
            <person name="Kumar A."/>
            <person name="Marcet-Houben M."/>
            <person name="Poggeler S."/>
            <person name="Stajich J.E."/>
            <person name="Nowrousian M."/>
        </authorList>
    </citation>
    <scope>NUCLEOTIDE SEQUENCE [LARGE SCALE GENOMIC DNA]</scope>
    <source>
        <strain evidence="3">CBS 100304</strain>
        <tissue evidence="2">Vegetative mycelium</tissue>
    </source>
</reference>
<dbReference type="Proteomes" id="UP000018144">
    <property type="component" value="Unassembled WGS sequence"/>
</dbReference>
<dbReference type="AlphaFoldDB" id="U4L1Y2"/>
<accession>U4L1Y2</accession>
<protein>
    <submittedName>
        <fullName evidence="2">Uncharacterized protein</fullName>
    </submittedName>
</protein>
<organism evidence="2 3">
    <name type="scientific">Pyronema omphalodes (strain CBS 100304)</name>
    <name type="common">Pyronema confluens</name>
    <dbReference type="NCBI Taxonomy" id="1076935"/>
    <lineage>
        <taxon>Eukaryota</taxon>
        <taxon>Fungi</taxon>
        <taxon>Dikarya</taxon>
        <taxon>Ascomycota</taxon>
        <taxon>Pezizomycotina</taxon>
        <taxon>Pezizomycetes</taxon>
        <taxon>Pezizales</taxon>
        <taxon>Pyronemataceae</taxon>
        <taxon>Pyronema</taxon>
    </lineage>
</organism>
<dbReference type="EMBL" id="HF935283">
    <property type="protein sequence ID" value="CCX06258.1"/>
    <property type="molecule type" value="Genomic_DNA"/>
</dbReference>